<dbReference type="InParanoid" id="A0A672LN21"/>
<dbReference type="InterPro" id="IPR050698">
    <property type="entry name" value="MBL"/>
</dbReference>
<protein>
    <recommendedName>
        <fullName evidence="3">Metallo-beta-lactamase domain-containing protein</fullName>
    </recommendedName>
</protein>
<reference evidence="1" key="2">
    <citation type="submission" date="2025-09" db="UniProtKB">
        <authorList>
            <consortium name="Ensembl"/>
        </authorList>
    </citation>
    <scope>IDENTIFICATION</scope>
</reference>
<evidence type="ECO:0000313" key="1">
    <source>
        <dbReference type="Ensembl" id="ENSSGRP00000027348.1"/>
    </source>
</evidence>
<reference evidence="1" key="1">
    <citation type="submission" date="2025-08" db="UniProtKB">
        <authorList>
            <consortium name="Ensembl"/>
        </authorList>
    </citation>
    <scope>IDENTIFICATION</scope>
</reference>
<dbReference type="Ensembl" id="ENSSGRT00000029429.1">
    <property type="protein sequence ID" value="ENSSGRP00000027348.1"/>
    <property type="gene ID" value="ENSSGRG00000015698.1"/>
</dbReference>
<dbReference type="PANTHER" id="PTHR11203">
    <property type="entry name" value="CLEAVAGE AND POLYADENYLATION SPECIFICITY FACTOR FAMILY MEMBER"/>
    <property type="match status" value="1"/>
</dbReference>
<dbReference type="GO" id="GO:0016180">
    <property type="term" value="P:snRNA processing"/>
    <property type="evidence" value="ECO:0007669"/>
    <property type="project" value="TreeGrafter"/>
</dbReference>
<sequence>CQDINVTPLGAGQDVGRSCILVSIRGKNIMLDCGMHMGYNDDRRFPDFSYITQNGRLTEFLDCVIIRLLIMPFSPACNRAN</sequence>
<dbReference type="AlphaFoldDB" id="A0A672LN21"/>
<name>A0A672LN21_SINGR</name>
<dbReference type="GO" id="GO:0004521">
    <property type="term" value="F:RNA endonuclease activity"/>
    <property type="evidence" value="ECO:0007669"/>
    <property type="project" value="TreeGrafter"/>
</dbReference>
<evidence type="ECO:0000313" key="2">
    <source>
        <dbReference type="Proteomes" id="UP000472262"/>
    </source>
</evidence>
<keyword evidence="2" id="KW-1185">Reference proteome</keyword>
<dbReference type="Proteomes" id="UP000472262">
    <property type="component" value="Unassembled WGS sequence"/>
</dbReference>
<accession>A0A672LN21</accession>
<dbReference type="OMA" id="PACNRAN"/>
<proteinExistence type="predicted"/>
<dbReference type="Gene3D" id="3.60.15.10">
    <property type="entry name" value="Ribonuclease Z/Hydroxyacylglutathione hydrolase-like"/>
    <property type="match status" value="1"/>
</dbReference>
<dbReference type="SUPFAM" id="SSF56281">
    <property type="entry name" value="Metallo-hydrolase/oxidoreductase"/>
    <property type="match status" value="1"/>
</dbReference>
<organism evidence="1 2">
    <name type="scientific">Sinocyclocheilus grahami</name>
    <name type="common">Dianchi golden-line fish</name>
    <name type="synonym">Barbus grahami</name>
    <dbReference type="NCBI Taxonomy" id="75366"/>
    <lineage>
        <taxon>Eukaryota</taxon>
        <taxon>Metazoa</taxon>
        <taxon>Chordata</taxon>
        <taxon>Craniata</taxon>
        <taxon>Vertebrata</taxon>
        <taxon>Euteleostomi</taxon>
        <taxon>Actinopterygii</taxon>
        <taxon>Neopterygii</taxon>
        <taxon>Teleostei</taxon>
        <taxon>Ostariophysi</taxon>
        <taxon>Cypriniformes</taxon>
        <taxon>Cyprinidae</taxon>
        <taxon>Cyprininae</taxon>
        <taxon>Sinocyclocheilus</taxon>
    </lineage>
</organism>
<evidence type="ECO:0008006" key="3">
    <source>
        <dbReference type="Google" id="ProtNLM"/>
    </source>
</evidence>
<dbReference type="InterPro" id="IPR036866">
    <property type="entry name" value="RibonucZ/Hydroxyglut_hydro"/>
</dbReference>
<dbReference type="PANTHER" id="PTHR11203:SF37">
    <property type="entry name" value="INTEGRATOR COMPLEX SUBUNIT 11"/>
    <property type="match status" value="1"/>
</dbReference>
<dbReference type="GO" id="GO:0005634">
    <property type="term" value="C:nucleus"/>
    <property type="evidence" value="ECO:0007669"/>
    <property type="project" value="TreeGrafter"/>
</dbReference>